<keyword evidence="3 10" id="KW-0813">Transport</keyword>
<evidence type="ECO:0000256" key="10">
    <source>
        <dbReference type="RuleBase" id="RU363032"/>
    </source>
</evidence>
<evidence type="ECO:0000256" key="2">
    <source>
        <dbReference type="ARBA" id="ARBA00007069"/>
    </source>
</evidence>
<keyword evidence="4" id="KW-1003">Cell membrane</keyword>
<gene>
    <name evidence="11" type="ORF">BUZ57_00990</name>
</gene>
<keyword evidence="5" id="KW-0533">Nickel</keyword>
<evidence type="ECO:0000313" key="11">
    <source>
        <dbReference type="EMBL" id="RIO47610.1"/>
    </source>
</evidence>
<keyword evidence="8" id="KW-0406">Ion transport</keyword>
<name>A0A0A8HRS6_STAHY</name>
<dbReference type="InterPro" id="IPR035906">
    <property type="entry name" value="MetI-like_sf"/>
</dbReference>
<dbReference type="HOGENOM" id="CLU_077375_0_1_9"/>
<dbReference type="KEGG" id="shu:SHYC_09715"/>
<dbReference type="CDD" id="cd06261">
    <property type="entry name" value="TM_PBP2"/>
    <property type="match status" value="1"/>
</dbReference>
<keyword evidence="7 10" id="KW-1133">Transmembrane helix</keyword>
<reference evidence="11 12" key="1">
    <citation type="journal article" date="2016" name="Front. Microbiol.">
        <title>Comprehensive Phylogenetic Analysis of Bovine Non-aureus Staphylococci Species Based on Whole-Genome Sequencing.</title>
        <authorList>
            <person name="Naushad S."/>
            <person name="Barkema H.W."/>
            <person name="Luby C."/>
            <person name="Condas L.A."/>
            <person name="Nobrega D.B."/>
            <person name="Carson D.A."/>
            <person name="De Buck J."/>
        </authorList>
    </citation>
    <scope>NUCLEOTIDE SEQUENCE [LARGE SCALE GENOMIC DNA]</scope>
    <source>
        <strain evidence="11 12">SNUC 5959</strain>
    </source>
</reference>
<dbReference type="AlphaFoldDB" id="A0A0A8HRS6"/>
<feature type="transmembrane region" description="Helical" evidence="10">
    <location>
        <begin position="66"/>
        <end position="90"/>
    </location>
</feature>
<accession>A0A0A8HRS6</accession>
<dbReference type="FunFam" id="1.10.3720.10:FF:000002">
    <property type="entry name" value="D-methionine ABC transporter permease MetI"/>
    <property type="match status" value="1"/>
</dbReference>
<feature type="transmembrane region" description="Helical" evidence="10">
    <location>
        <begin position="202"/>
        <end position="221"/>
    </location>
</feature>
<keyword evidence="6 10" id="KW-0812">Transmembrane</keyword>
<dbReference type="GO" id="GO:0005886">
    <property type="term" value="C:plasma membrane"/>
    <property type="evidence" value="ECO:0007669"/>
    <property type="project" value="UniProtKB-SubCell"/>
</dbReference>
<dbReference type="PANTHER" id="PTHR30450:SF1">
    <property type="entry name" value="D-METHIONINE TRANSPORT SYSTEM PERMEASE PROTEIN METI-RELATED"/>
    <property type="match status" value="1"/>
</dbReference>
<evidence type="ECO:0000256" key="8">
    <source>
        <dbReference type="ARBA" id="ARBA00023112"/>
    </source>
</evidence>
<feature type="transmembrane region" description="Helical" evidence="10">
    <location>
        <begin position="96"/>
        <end position="118"/>
    </location>
</feature>
<evidence type="ECO:0000313" key="12">
    <source>
        <dbReference type="Proteomes" id="UP000285625"/>
    </source>
</evidence>
<keyword evidence="8" id="KW-0921">Nickel transport</keyword>
<protein>
    <submittedName>
        <fullName evidence="11">ABC transporter permease</fullName>
    </submittedName>
</protein>
<comment type="caution">
    <text evidence="11">The sequence shown here is derived from an EMBL/GenBank/DDBJ whole genome shotgun (WGS) entry which is preliminary data.</text>
</comment>
<organism evidence="11 12">
    <name type="scientific">Staphylococcus hyicus</name>
    <dbReference type="NCBI Taxonomy" id="1284"/>
    <lineage>
        <taxon>Bacteria</taxon>
        <taxon>Bacillati</taxon>
        <taxon>Bacillota</taxon>
        <taxon>Bacilli</taxon>
        <taxon>Bacillales</taxon>
        <taxon>Staphylococcaceae</taxon>
        <taxon>Staphylococcus</taxon>
    </lineage>
</organism>
<dbReference type="InterPro" id="IPR000515">
    <property type="entry name" value="MetI-like"/>
</dbReference>
<evidence type="ECO:0000256" key="9">
    <source>
        <dbReference type="ARBA" id="ARBA00023136"/>
    </source>
</evidence>
<dbReference type="STRING" id="1284.SHYC_09715"/>
<evidence type="ECO:0000256" key="1">
    <source>
        <dbReference type="ARBA" id="ARBA00004651"/>
    </source>
</evidence>
<dbReference type="PANTHER" id="PTHR30450">
    <property type="entry name" value="ABC TRANSPORTER PERMEASE"/>
    <property type="match status" value="1"/>
</dbReference>
<dbReference type="GeneID" id="41073717"/>
<comment type="subcellular location">
    <subcellularLocation>
        <location evidence="1 10">Cell membrane</location>
        <topology evidence="1 10">Multi-pass membrane protein</topology>
    </subcellularLocation>
</comment>
<dbReference type="Gene3D" id="1.10.3720.10">
    <property type="entry name" value="MetI-like"/>
    <property type="match status" value="1"/>
</dbReference>
<dbReference type="RefSeq" id="WP_039646624.1">
    <property type="nucleotide sequence ID" value="NZ_CP008747.1"/>
</dbReference>
<sequence length="231" mass="25102">MGKSFTEILHEMLTLPNVRWPDVWTATYETLYMTIISTFFAFIFGIITGVVLFLTSKSKSKAGRIFYNLVSFFVNLFRAIPFIILILLLIPFTSLILGTISGPTGALPALIIGASPFYGRLVEIALKEIDKGVIEAAWSMGANTWTVIRKVLIPESLPALISGITVTAIALVGSTAVAGVIGAGGLGNLAYLTGFTRNQNDVILISTILILVIVFVIQFLGDWTTNKIDKR</sequence>
<dbReference type="GO" id="GO:0048473">
    <property type="term" value="P:D-methionine transmembrane transport"/>
    <property type="evidence" value="ECO:0007669"/>
    <property type="project" value="TreeGrafter"/>
</dbReference>
<dbReference type="InterPro" id="IPR051322">
    <property type="entry name" value="AA_ABC_Transporter_Permease"/>
</dbReference>
<dbReference type="SUPFAM" id="SSF161098">
    <property type="entry name" value="MetI-like"/>
    <property type="match status" value="1"/>
</dbReference>
<evidence type="ECO:0000256" key="5">
    <source>
        <dbReference type="ARBA" id="ARBA00022596"/>
    </source>
</evidence>
<proteinExistence type="inferred from homology"/>
<keyword evidence="9 10" id="KW-0472">Membrane</keyword>
<comment type="similarity">
    <text evidence="2">Belongs to the binding-protein-dependent transport system permease family. CysTW subfamily.</text>
</comment>
<dbReference type="Proteomes" id="UP000285625">
    <property type="component" value="Unassembled WGS sequence"/>
</dbReference>
<evidence type="ECO:0000256" key="4">
    <source>
        <dbReference type="ARBA" id="ARBA00022475"/>
    </source>
</evidence>
<evidence type="ECO:0000256" key="6">
    <source>
        <dbReference type="ARBA" id="ARBA00022692"/>
    </source>
</evidence>
<evidence type="ECO:0000256" key="3">
    <source>
        <dbReference type="ARBA" id="ARBA00022448"/>
    </source>
</evidence>
<dbReference type="EMBL" id="QXVO01000002">
    <property type="protein sequence ID" value="RIO47610.1"/>
    <property type="molecule type" value="Genomic_DNA"/>
</dbReference>
<dbReference type="Pfam" id="PF00528">
    <property type="entry name" value="BPD_transp_1"/>
    <property type="match status" value="1"/>
</dbReference>
<dbReference type="GO" id="GO:0015675">
    <property type="term" value="P:nickel cation transport"/>
    <property type="evidence" value="ECO:0007669"/>
    <property type="project" value="UniProtKB-KW"/>
</dbReference>
<dbReference type="PROSITE" id="PS50928">
    <property type="entry name" value="ABC_TM1"/>
    <property type="match status" value="1"/>
</dbReference>
<feature type="transmembrane region" description="Helical" evidence="10">
    <location>
        <begin position="31"/>
        <end position="54"/>
    </location>
</feature>
<evidence type="ECO:0000256" key="7">
    <source>
        <dbReference type="ARBA" id="ARBA00022989"/>
    </source>
</evidence>
<feature type="transmembrane region" description="Helical" evidence="10">
    <location>
        <begin position="159"/>
        <end position="182"/>
    </location>
</feature>